<dbReference type="EMBL" id="CAEZUZ010000016">
    <property type="protein sequence ID" value="CAB4609515.1"/>
    <property type="molecule type" value="Genomic_DNA"/>
</dbReference>
<dbReference type="PANTHER" id="PTHR23416:SF78">
    <property type="entry name" value="LIPOPOLYSACCHARIDE BIOSYNTHESIS O-ACETYL TRANSFERASE WBBJ-RELATED"/>
    <property type="match status" value="1"/>
</dbReference>
<evidence type="ECO:0000313" key="1">
    <source>
        <dbReference type="EMBL" id="CAB4609515.1"/>
    </source>
</evidence>
<sequence length="207" mass="22669">MFGRLVGRAYVWAYTKIQFWASISPENKWGKKFHHFGDRSLIMWKPTTIFNEQFISIGEDTLIGEGVSLSAGMVPGQQCLTNPVVTIGDRCLIGRGSGIVGHFSISIGNDVWTGHHVYITDQNHGYEDVTRPISQQTQPELPVVIGDGSWLGFGSVVLPGVTIGKHCVIGANAVVTNDIPDYCVAVGVPAKVIRRYDAQQEKWIAVS</sequence>
<organism evidence="1">
    <name type="scientific">freshwater metagenome</name>
    <dbReference type="NCBI Taxonomy" id="449393"/>
    <lineage>
        <taxon>unclassified sequences</taxon>
        <taxon>metagenomes</taxon>
        <taxon>ecological metagenomes</taxon>
    </lineage>
</organism>
<dbReference type="Pfam" id="PF14602">
    <property type="entry name" value="Hexapep_2"/>
    <property type="match status" value="1"/>
</dbReference>
<dbReference type="InterPro" id="IPR011004">
    <property type="entry name" value="Trimer_LpxA-like_sf"/>
</dbReference>
<dbReference type="SUPFAM" id="SSF51161">
    <property type="entry name" value="Trimeric LpxA-like enzymes"/>
    <property type="match status" value="2"/>
</dbReference>
<gene>
    <name evidence="1" type="ORF">UFOPK1889_00193</name>
</gene>
<protein>
    <submittedName>
        <fullName evidence="1">Unannotated protein</fullName>
    </submittedName>
</protein>
<dbReference type="InterPro" id="IPR001451">
    <property type="entry name" value="Hexapep"/>
</dbReference>
<dbReference type="InterPro" id="IPR051159">
    <property type="entry name" value="Hexapeptide_acetyltransf"/>
</dbReference>
<dbReference type="PANTHER" id="PTHR23416">
    <property type="entry name" value="SIALIC ACID SYNTHASE-RELATED"/>
    <property type="match status" value="1"/>
</dbReference>
<name>A0A6J6HDX8_9ZZZZ</name>
<dbReference type="Gene3D" id="2.160.10.10">
    <property type="entry name" value="Hexapeptide repeat proteins"/>
    <property type="match status" value="1"/>
</dbReference>
<accession>A0A6J6HDX8</accession>
<proteinExistence type="predicted"/>
<dbReference type="CDD" id="cd04647">
    <property type="entry name" value="LbH_MAT_like"/>
    <property type="match status" value="1"/>
</dbReference>
<reference evidence="1" key="1">
    <citation type="submission" date="2020-05" db="EMBL/GenBank/DDBJ databases">
        <authorList>
            <person name="Chiriac C."/>
            <person name="Salcher M."/>
            <person name="Ghai R."/>
            <person name="Kavagutti S V."/>
        </authorList>
    </citation>
    <scope>NUCLEOTIDE SEQUENCE</scope>
</reference>
<dbReference type="AlphaFoldDB" id="A0A6J6HDX8"/>
<dbReference type="Pfam" id="PF00132">
    <property type="entry name" value="Hexapep"/>
    <property type="match status" value="1"/>
</dbReference>